<keyword evidence="4" id="KW-1185">Reference proteome</keyword>
<reference evidence="1 3" key="1">
    <citation type="submission" date="2011-05" db="EMBL/GenBank/DDBJ databases">
        <authorList>
            <person name="Muzny D."/>
            <person name="Qin X."/>
            <person name="Deng J."/>
            <person name="Jiang H."/>
            <person name="Liu Y."/>
            <person name="Qu J."/>
            <person name="Song X.-Z."/>
            <person name="Zhang L."/>
            <person name="Thornton R."/>
            <person name="Coyle M."/>
            <person name="Francisco L."/>
            <person name="Jackson L."/>
            <person name="Javaid M."/>
            <person name="Korchina V."/>
            <person name="Kovar C."/>
            <person name="Mata R."/>
            <person name="Mathew T."/>
            <person name="Ngo R."/>
            <person name="Nguyen L."/>
            <person name="Nguyen N."/>
            <person name="Okwuonu G."/>
            <person name="Ongeri F."/>
            <person name="Pham C."/>
            <person name="Simmons D."/>
            <person name="Wilczek-Boney K."/>
            <person name="Hale W."/>
            <person name="Jakkamsetti A."/>
            <person name="Pham P."/>
            <person name="Ruth R."/>
            <person name="San Lucas F."/>
            <person name="Warren J."/>
            <person name="Zhang J."/>
            <person name="Zhao Z."/>
            <person name="Zhou C."/>
            <person name="Zhu D."/>
            <person name="Lee S."/>
            <person name="Bess C."/>
            <person name="Blankenburg K."/>
            <person name="Forbes L."/>
            <person name="Fu Q."/>
            <person name="Gubbala S."/>
            <person name="Hirani K."/>
            <person name="Jayaseelan J.C."/>
            <person name="Lara F."/>
            <person name="Munidasa M."/>
            <person name="Palculict T."/>
            <person name="Patil S."/>
            <person name="Pu L.-L."/>
            <person name="Saada N."/>
            <person name="Tang L."/>
            <person name="Weissenberger G."/>
            <person name="Zhu Y."/>
            <person name="Hemphill L."/>
            <person name="Shang Y."/>
            <person name="Youmans B."/>
            <person name="Ayvaz T."/>
            <person name="Ross M."/>
            <person name="Santibanez J."/>
            <person name="Aqrawi P."/>
            <person name="Gross S."/>
            <person name="Joshi V."/>
            <person name="Fowler G."/>
            <person name="Nazareth L."/>
            <person name="Reid J."/>
            <person name="Worley K."/>
            <person name="Petrosino J."/>
            <person name="Highlander S."/>
            <person name="Gibbs R."/>
        </authorList>
    </citation>
    <scope>NUCLEOTIDE SEQUENCE [LARGE SCALE GENOMIC DNA]</scope>
    <source>
        <strain evidence="1 3">ATCC 33926</strain>
    </source>
</reference>
<dbReference type="EMBL" id="CP094241">
    <property type="protein sequence ID" value="UNV85485.1"/>
    <property type="molecule type" value="Genomic_DNA"/>
</dbReference>
<sequence length="134" mass="15615">MFDLTCSYLDDDDIDHEAEKQWIFKTLHRFEKEEEIKSLLNDFSKFSSLYDEAVAAGLKKSAVNDYIIISASAPDEVTGALKEYLGKTIYDAWGRTVSKSQMLRDFVSEYKWAHLDMETFDAMNRENFFNNIEL</sequence>
<reference evidence="2 4" key="2">
    <citation type="submission" date="2022-03" db="EMBL/GenBank/DDBJ databases">
        <title>Genome sequencing of Neisseria macacae.</title>
        <authorList>
            <person name="Baek M.-G."/>
        </authorList>
    </citation>
    <scope>NUCLEOTIDE SEQUENCE [LARGE SCALE GENOMIC DNA]</scope>
    <source>
        <strain evidence="2 4">ATCC 33926</strain>
    </source>
</reference>
<dbReference type="Proteomes" id="UP000829455">
    <property type="component" value="Chromosome"/>
</dbReference>
<evidence type="ECO:0000313" key="4">
    <source>
        <dbReference type="Proteomes" id="UP000829455"/>
    </source>
</evidence>
<dbReference type="AlphaFoldDB" id="A0AA36UKH8"/>
<name>A0AA36UKH8_9NEIS</name>
<dbReference type="Proteomes" id="UP000004982">
    <property type="component" value="Unassembled WGS sequence"/>
</dbReference>
<protein>
    <submittedName>
        <fullName evidence="1">Uncharacterized protein</fullName>
    </submittedName>
</protein>
<evidence type="ECO:0000313" key="3">
    <source>
        <dbReference type="Proteomes" id="UP000004982"/>
    </source>
</evidence>
<dbReference type="EMBL" id="AFQE01000035">
    <property type="protein sequence ID" value="EGQ77776.1"/>
    <property type="molecule type" value="Genomic_DNA"/>
</dbReference>
<dbReference type="RefSeq" id="WP_003757921.1">
    <property type="nucleotide sequence ID" value="NZ_CP094241.1"/>
</dbReference>
<evidence type="ECO:0000313" key="2">
    <source>
        <dbReference type="EMBL" id="UNV85485.1"/>
    </source>
</evidence>
<proteinExistence type="predicted"/>
<accession>A0AA36UKH8</accession>
<evidence type="ECO:0000313" key="1">
    <source>
        <dbReference type="EMBL" id="EGQ77776.1"/>
    </source>
</evidence>
<organism evidence="1 3">
    <name type="scientific">Neisseria macacae ATCC 33926</name>
    <dbReference type="NCBI Taxonomy" id="997348"/>
    <lineage>
        <taxon>Bacteria</taxon>
        <taxon>Pseudomonadati</taxon>
        <taxon>Pseudomonadota</taxon>
        <taxon>Betaproteobacteria</taxon>
        <taxon>Neisseriales</taxon>
        <taxon>Neisseriaceae</taxon>
        <taxon>Neisseria</taxon>
    </lineage>
</organism>
<gene>
    <name evidence="1" type="ORF">HMPREF9418_0722</name>
    <name evidence="2" type="ORF">MON40_02910</name>
</gene>